<dbReference type="Pfam" id="PF02470">
    <property type="entry name" value="MlaD"/>
    <property type="match status" value="1"/>
</dbReference>
<organism evidence="3 4">
    <name type="scientific">Antrihabitans stalagmiti</name>
    <dbReference type="NCBI Taxonomy" id="2799499"/>
    <lineage>
        <taxon>Bacteria</taxon>
        <taxon>Bacillati</taxon>
        <taxon>Actinomycetota</taxon>
        <taxon>Actinomycetes</taxon>
        <taxon>Mycobacteriales</taxon>
        <taxon>Nocardiaceae</taxon>
        <taxon>Antrihabitans</taxon>
    </lineage>
</organism>
<sequence length="346" mass="36950">MQQVKTKARNWFQLAANRPIPTEKQSARAQFRLGIVGAALVVLALIGAGVLYALPLGKATYTAELAEAGSVKVGDDIRVAGIPVGTVTSIDLHSNSVTMSFTVDDDVFVGDETTLDIRMLTIVGGHYVALFPAGESPLDDSVIPPDRTRLPYNLARAFQDAAQPIRDVDGNTLRQNFAALQTSLDGSPDGLRRAGNAIDSLVDILVEQNDDVSRTLAIADEYMSAINGSKSLLGELIRRISILETIVIDKRAEIQEALRVTDEALSRLAVLGPHWETTLKPMAQKLSAAIPELQRLTEKLSGAVDSVRNLLGRLQPLATPDGLVVDQSSSTITAPALCVPVPGKAC</sequence>
<keyword evidence="4" id="KW-1185">Reference proteome</keyword>
<dbReference type="EMBL" id="JAEMNV010000010">
    <property type="protein sequence ID" value="MBJ8342129.1"/>
    <property type="molecule type" value="Genomic_DNA"/>
</dbReference>
<feature type="domain" description="Mce/MlaD" evidence="2">
    <location>
        <begin position="59"/>
        <end position="132"/>
    </location>
</feature>
<dbReference type="Proteomes" id="UP000655868">
    <property type="component" value="Unassembled WGS sequence"/>
</dbReference>
<keyword evidence="1" id="KW-0472">Membrane</keyword>
<keyword evidence="1" id="KW-0812">Transmembrane</keyword>
<dbReference type="PANTHER" id="PTHR33371">
    <property type="entry name" value="INTERMEMBRANE PHOSPHOLIPID TRANSPORT SYSTEM BINDING PROTEIN MLAD-RELATED"/>
    <property type="match status" value="1"/>
</dbReference>
<reference evidence="3" key="1">
    <citation type="submission" date="2020-12" db="EMBL/GenBank/DDBJ databases">
        <title>Antrihabitans popcorni sp. nov. and Antrihabitans auranticaus sp. nov., isolated from a larva cave.</title>
        <authorList>
            <person name="Lee S.D."/>
            <person name="Kim I.S."/>
        </authorList>
    </citation>
    <scope>NUCLEOTIDE SEQUENCE</scope>
    <source>
        <strain evidence="3">YC3-6</strain>
    </source>
</reference>
<dbReference type="GO" id="GO:0005576">
    <property type="term" value="C:extracellular region"/>
    <property type="evidence" value="ECO:0007669"/>
    <property type="project" value="TreeGrafter"/>
</dbReference>
<evidence type="ECO:0000313" key="3">
    <source>
        <dbReference type="EMBL" id="MBJ8342129.1"/>
    </source>
</evidence>
<evidence type="ECO:0000256" key="1">
    <source>
        <dbReference type="SAM" id="Phobius"/>
    </source>
</evidence>
<dbReference type="AlphaFoldDB" id="A0A934NV41"/>
<feature type="transmembrane region" description="Helical" evidence="1">
    <location>
        <begin position="33"/>
        <end position="54"/>
    </location>
</feature>
<accession>A0A934NV41</accession>
<proteinExistence type="predicted"/>
<dbReference type="InterPro" id="IPR052336">
    <property type="entry name" value="MlaD_Phospholipid_Transporter"/>
</dbReference>
<evidence type="ECO:0000259" key="2">
    <source>
        <dbReference type="Pfam" id="PF02470"/>
    </source>
</evidence>
<name>A0A934NV41_9NOCA</name>
<gene>
    <name evidence="3" type="ORF">JGU71_24885</name>
</gene>
<dbReference type="InterPro" id="IPR003399">
    <property type="entry name" value="Mce/MlaD"/>
</dbReference>
<dbReference type="RefSeq" id="WP_199707464.1">
    <property type="nucleotide sequence ID" value="NZ_JAEMNV010000010.1"/>
</dbReference>
<comment type="caution">
    <text evidence="3">The sequence shown here is derived from an EMBL/GenBank/DDBJ whole genome shotgun (WGS) entry which is preliminary data.</text>
</comment>
<dbReference type="PANTHER" id="PTHR33371:SF18">
    <property type="entry name" value="MCE-FAMILY PROTEIN MCE3C"/>
    <property type="match status" value="1"/>
</dbReference>
<evidence type="ECO:0000313" key="4">
    <source>
        <dbReference type="Proteomes" id="UP000655868"/>
    </source>
</evidence>
<protein>
    <submittedName>
        <fullName evidence="3">MCE family protein</fullName>
    </submittedName>
</protein>
<keyword evidence="1" id="KW-1133">Transmembrane helix</keyword>